<accession>A0A0V0GPK2</accession>
<feature type="signal peptide" evidence="1">
    <location>
        <begin position="1"/>
        <end position="17"/>
    </location>
</feature>
<feature type="chain" id="PRO_5006865452" evidence="1">
    <location>
        <begin position="18"/>
        <end position="110"/>
    </location>
</feature>
<keyword evidence="1" id="KW-0732">Signal</keyword>
<dbReference type="EMBL" id="GEDG01034566">
    <property type="protein sequence ID" value="JAP09671.1"/>
    <property type="molecule type" value="Transcribed_RNA"/>
</dbReference>
<protein>
    <submittedName>
        <fullName evidence="2">Putative ovule protein</fullName>
    </submittedName>
</protein>
<dbReference type="AlphaFoldDB" id="A0A0V0GPK2"/>
<name>A0A0V0GPK2_SOLCH</name>
<reference evidence="2" key="1">
    <citation type="submission" date="2015-12" db="EMBL/GenBank/DDBJ databases">
        <title>Gene expression during late stages of embryo sac development: a critical building block for successful pollen-pistil interactions.</title>
        <authorList>
            <person name="Liu Y."/>
            <person name="Joly V."/>
            <person name="Sabar M."/>
            <person name="Matton D.P."/>
        </authorList>
    </citation>
    <scope>NUCLEOTIDE SEQUENCE</scope>
</reference>
<organism evidence="2">
    <name type="scientific">Solanum chacoense</name>
    <name type="common">Chaco potato</name>
    <dbReference type="NCBI Taxonomy" id="4108"/>
    <lineage>
        <taxon>Eukaryota</taxon>
        <taxon>Viridiplantae</taxon>
        <taxon>Streptophyta</taxon>
        <taxon>Embryophyta</taxon>
        <taxon>Tracheophyta</taxon>
        <taxon>Spermatophyta</taxon>
        <taxon>Magnoliopsida</taxon>
        <taxon>eudicotyledons</taxon>
        <taxon>Gunneridae</taxon>
        <taxon>Pentapetalae</taxon>
        <taxon>asterids</taxon>
        <taxon>lamiids</taxon>
        <taxon>Solanales</taxon>
        <taxon>Solanaceae</taxon>
        <taxon>Solanoideae</taxon>
        <taxon>Solaneae</taxon>
        <taxon>Solanum</taxon>
    </lineage>
</organism>
<evidence type="ECO:0000313" key="2">
    <source>
        <dbReference type="EMBL" id="JAP09671.1"/>
    </source>
</evidence>
<evidence type="ECO:0000256" key="1">
    <source>
        <dbReference type="SAM" id="SignalP"/>
    </source>
</evidence>
<sequence length="110" mass="12821">MQHVQLLKLFLIYFSLSLFRNCSVKTTCVQNAFSIFLYYRISGPFCVNACMVDFSTLYNVLKGHTLQGLKKNSVIKFRIILSHIWLDFVSNISNTGIILYRIQHGFLYQD</sequence>
<proteinExistence type="predicted"/>